<dbReference type="EMBL" id="MAUE01000024">
    <property type="protein sequence ID" value="OCW25091.1"/>
    <property type="molecule type" value="Genomic_DNA"/>
</dbReference>
<dbReference type="RefSeq" id="WP_065905284.1">
    <property type="nucleotide sequence ID" value="NZ_MAUE01000024.1"/>
</dbReference>
<dbReference type="AlphaFoldDB" id="A0A2T4FMR3"/>
<evidence type="ECO:0000313" key="1">
    <source>
        <dbReference type="EMBL" id="OCW25091.1"/>
    </source>
</evidence>
<proteinExistence type="predicted"/>
<dbReference type="Proteomes" id="UP000095081">
    <property type="component" value="Unassembled WGS sequence"/>
</dbReference>
<dbReference type="Proteomes" id="UP000240571">
    <property type="component" value="Unassembled WGS sequence"/>
</dbReference>
<evidence type="ECO:0000313" key="3">
    <source>
        <dbReference type="Proteomes" id="UP000095081"/>
    </source>
</evidence>
<accession>A0A2T4FMR3</accession>
<dbReference type="OrthoDB" id="1489695at2"/>
<evidence type="ECO:0000313" key="4">
    <source>
        <dbReference type="Proteomes" id="UP000240571"/>
    </source>
</evidence>
<reference evidence="1 3" key="1">
    <citation type="submission" date="2016-06" db="EMBL/GenBank/DDBJ databases">
        <title>Draft genome sequence of Pseudomonas sp. S1E40, a novel strain antagonistic activity to fungal plant pathogen.</title>
        <authorList>
            <person name="Tambong J.T."/>
            <person name="Tchagang C."/>
            <person name="Xu R."/>
        </authorList>
    </citation>
    <scope>NUCLEOTIDE SEQUENCE [LARGE SCALE GENOMIC DNA]</scope>
    <source>
        <strain evidence="1 3">S1E40</strain>
    </source>
</reference>
<name>A0A2T4FMR3_9PSED</name>
<reference evidence="2 4" key="2">
    <citation type="submission" date="2018-03" db="EMBL/GenBank/DDBJ databases">
        <title>Diversity of bacteria associated with corn roots inoculated with woodland soils in Canada, and Description of Pseudomonas aylmerense sp. nov.</title>
        <authorList>
            <person name="Tambong J.T."/>
            <person name="Xu R."/>
            <person name="Tchagang C."/>
        </authorList>
    </citation>
    <scope>NUCLEOTIDE SEQUENCE [LARGE SCALE GENOMIC DNA]</scope>
    <source>
        <strain evidence="2 4">S1E44</strain>
    </source>
</reference>
<dbReference type="EMBL" id="PYWW01000055">
    <property type="protein sequence ID" value="PTC24648.1"/>
    <property type="molecule type" value="Genomic_DNA"/>
</dbReference>
<protein>
    <submittedName>
        <fullName evidence="2">Uncharacterized protein</fullName>
    </submittedName>
</protein>
<sequence>MDNPFKKRATEYVAEPSTLLPLVSHTPLLEFFSLDGVELLEKLSIVVGTPGCGKTTIARVIEFDSLATLARDPVEINKELAVALTQLSILKDGTPSLLAYRLPMTTNFRSIWDLPYSEPIRATLLRAYVQSKAVLGWFRQLETVEELDIEQIEIVIGSDSESARQVLKADSPSDFREYARRIELAVFKVITALVAPSEQDLAEIINESYDVFEYIERFRVRNWIVGTPGEYVDLLPMAIVDDAHELHPLQFAQLRDWLKRRNINIGRWVMCRPDVVSPEDYRDAMAKDVIEDGEQRPGTTGGRDYILRLMQPSNRSARRFLVVARDISSRYLNGINELSRRSIKTLPNILDHNNVSLTASQLEQLRKSVVEFQQESRLSKTVIDSLSARIPETTQPDEALAAFRILLRREWNRSPQLGLLDDDPTDEPLTGDRTISPALLEGARLQLFHEFGRPYYFGMDKLAEASNNNIEQFIRLSGSLIDELIVRVVRNRKPELSAKLQHDALRKLSLKIMDEWDFPYHALVKDLLGGMAKRCLDRTLLPNAPLDHGANAIGIPQEEMDKVLARSERLTRVLHFAFAYKALVFVPQYKCKGRVWCLLEIGAIPSIAYGLTLRRGGFIEDTLSGLQSQLKE</sequence>
<comment type="caution">
    <text evidence="2">The sequence shown here is derived from an EMBL/GenBank/DDBJ whole genome shotgun (WGS) entry which is preliminary data.</text>
</comment>
<keyword evidence="3" id="KW-1185">Reference proteome</keyword>
<gene>
    <name evidence="1" type="ORF">BBG20_16735</name>
    <name evidence="2" type="ORF">C9382_26770</name>
</gene>
<organism evidence="2 4">
    <name type="scientific">Pseudomonas aylmerensis</name>
    <dbReference type="NCBI Taxonomy" id="1869229"/>
    <lineage>
        <taxon>Bacteria</taxon>
        <taxon>Pseudomonadati</taxon>
        <taxon>Pseudomonadota</taxon>
        <taxon>Gammaproteobacteria</taxon>
        <taxon>Pseudomonadales</taxon>
        <taxon>Pseudomonadaceae</taxon>
        <taxon>Pseudomonas</taxon>
    </lineage>
</organism>
<evidence type="ECO:0000313" key="2">
    <source>
        <dbReference type="EMBL" id="PTC24648.1"/>
    </source>
</evidence>